<dbReference type="EMBL" id="JACRSY010000002">
    <property type="protein sequence ID" value="MBC8578193.1"/>
    <property type="molecule type" value="Genomic_DNA"/>
</dbReference>
<dbReference type="Gene3D" id="3.50.50.60">
    <property type="entry name" value="FAD/NAD(P)-binding domain"/>
    <property type="match status" value="2"/>
</dbReference>
<accession>A0A926EHH2</accession>
<keyword evidence="3" id="KW-1185">Reference proteome</keyword>
<dbReference type="InterPro" id="IPR049516">
    <property type="entry name" value="FAD-depend_C"/>
</dbReference>
<dbReference type="PANTHER" id="PTHR42842">
    <property type="entry name" value="FAD/NAD(P)-BINDING OXIDOREDUCTASE"/>
    <property type="match status" value="1"/>
</dbReference>
<evidence type="ECO:0000313" key="2">
    <source>
        <dbReference type="EMBL" id="MBC8578193.1"/>
    </source>
</evidence>
<dbReference type="Pfam" id="PF21688">
    <property type="entry name" value="FAD-depend_C"/>
    <property type="match status" value="1"/>
</dbReference>
<dbReference type="InterPro" id="IPR036188">
    <property type="entry name" value="FAD/NAD-bd_sf"/>
</dbReference>
<dbReference type="AlphaFoldDB" id="A0A926EHH2"/>
<name>A0A926EHH2_9FIRM</name>
<comment type="caution">
    <text evidence="2">The sequence shown here is derived from an EMBL/GenBank/DDBJ whole genome shotgun (WGS) entry which is preliminary data.</text>
</comment>
<dbReference type="InterPro" id="IPR028348">
    <property type="entry name" value="FAD-binding_protein"/>
</dbReference>
<evidence type="ECO:0000259" key="1">
    <source>
        <dbReference type="Pfam" id="PF21688"/>
    </source>
</evidence>
<sequence length="527" mass="58500">MIRVQDIALTLEEEESALQGKIAKKLHIQPKDIKSYRIFKKAIDARKKNAIKIVYTVDIETTKEAQILRKHPDFKTPDLTYYYPEMGTKEMKHRPVVVGSGPCGMFAALILAQMGYKPIVLERGKDVDERVKDMEAFWKDGVFKSASNVQFGEGGAGTFSDGKLTTQIKNVRCHKVLQEFARFGAPEEICYKNKPHIGTDILRSVVKNIRHEIERLGGTYRFESQLTGFKVEENELKQIEVNHEEWIDADVCILALGHSARDTFKLLHETGLTMIQKPFAMGMRIEHLQEWINESQYGVAHHDKLGAAEYKLVHHASNGRAVYTFCMCPGGYVVASASEDGGVVTNGMSEYARDAENANSALLVNIGPADFGSDDPLAGVELQRKLEKLAYELGGRTYKAPLQTVGDFLRGETTTKLGAVKPTYEPGVVFSNMRKELPNFMSEAIVEALGIFGKKIKNFDHEDALLTGFETRSSSPVRMPRNENYEGSIKGLYPAGEGAGYAGGITSAGVDGIEVAEAIIKVYKNFN</sequence>
<gene>
    <name evidence="2" type="ORF">H8718_01385</name>
</gene>
<dbReference type="RefSeq" id="WP_177669211.1">
    <property type="nucleotide sequence ID" value="NZ_JACRSY010000002.1"/>
</dbReference>
<dbReference type="Proteomes" id="UP000655830">
    <property type="component" value="Unassembled WGS sequence"/>
</dbReference>
<evidence type="ECO:0000313" key="3">
    <source>
        <dbReference type="Proteomes" id="UP000655830"/>
    </source>
</evidence>
<dbReference type="SUPFAM" id="SSF51905">
    <property type="entry name" value="FAD/NAD(P)-binding domain"/>
    <property type="match status" value="1"/>
</dbReference>
<organism evidence="2 3">
    <name type="scientific">Zhenhengia yiwuensis</name>
    <dbReference type="NCBI Taxonomy" id="2763666"/>
    <lineage>
        <taxon>Bacteria</taxon>
        <taxon>Bacillati</taxon>
        <taxon>Bacillota</taxon>
        <taxon>Clostridia</taxon>
        <taxon>Lachnospirales</taxon>
        <taxon>Lachnospiraceae</taxon>
        <taxon>Zhenhengia</taxon>
    </lineage>
</organism>
<dbReference type="PIRSF" id="PIRSF038984">
    <property type="entry name" value="FAD_binding_protein"/>
    <property type="match status" value="1"/>
</dbReference>
<protein>
    <recommendedName>
        <fullName evidence="1">FAD-dependent protein C-terminal domain-containing protein</fullName>
    </recommendedName>
</protein>
<proteinExistence type="predicted"/>
<feature type="domain" description="FAD-dependent protein C-terminal" evidence="1">
    <location>
        <begin position="278"/>
        <end position="473"/>
    </location>
</feature>
<reference evidence="2" key="1">
    <citation type="submission" date="2020-08" db="EMBL/GenBank/DDBJ databases">
        <title>Genome public.</title>
        <authorList>
            <person name="Liu C."/>
            <person name="Sun Q."/>
        </authorList>
    </citation>
    <scope>NUCLEOTIDE SEQUENCE</scope>
    <source>
        <strain evidence="2">NSJ-12</strain>
    </source>
</reference>
<dbReference type="Gene3D" id="3.30.70.2700">
    <property type="match status" value="1"/>
</dbReference>
<dbReference type="PANTHER" id="PTHR42842:SF3">
    <property type="entry name" value="FAD_NAD(P)-BINDING OXIDOREDUCTASE FAMILY PROTEIN"/>
    <property type="match status" value="1"/>
</dbReference>